<feature type="compositionally biased region" description="Basic and acidic residues" evidence="1">
    <location>
        <begin position="31"/>
        <end position="60"/>
    </location>
</feature>
<dbReference type="InterPro" id="IPR036621">
    <property type="entry name" value="Anticodon-bd_dom_sf"/>
</dbReference>
<protein>
    <recommendedName>
        <fullName evidence="4">Nuclear receptor coactivator 5</fullName>
    </recommendedName>
</protein>
<evidence type="ECO:0000256" key="1">
    <source>
        <dbReference type="SAM" id="MobiDB-lite"/>
    </source>
</evidence>
<dbReference type="InterPro" id="IPR052600">
    <property type="entry name" value="Nuc_rcpt_coact/corep"/>
</dbReference>
<evidence type="ECO:0000313" key="3">
    <source>
        <dbReference type="Proteomes" id="UP001162162"/>
    </source>
</evidence>
<dbReference type="Gene3D" id="3.40.50.800">
    <property type="entry name" value="Anticodon-binding domain"/>
    <property type="match status" value="1"/>
</dbReference>
<dbReference type="PANTHER" id="PTHR23295">
    <property type="entry name" value="NUCLEAR RECEPTOR COACTIVATOR 5-RELATED"/>
    <property type="match status" value="1"/>
</dbReference>
<feature type="region of interest" description="Disordered" evidence="1">
    <location>
        <begin position="1"/>
        <end position="60"/>
    </location>
</feature>
<dbReference type="Proteomes" id="UP001162162">
    <property type="component" value="Unassembled WGS sequence"/>
</dbReference>
<organism evidence="2 3">
    <name type="scientific">Aromia moschata</name>
    <dbReference type="NCBI Taxonomy" id="1265417"/>
    <lineage>
        <taxon>Eukaryota</taxon>
        <taxon>Metazoa</taxon>
        <taxon>Ecdysozoa</taxon>
        <taxon>Arthropoda</taxon>
        <taxon>Hexapoda</taxon>
        <taxon>Insecta</taxon>
        <taxon>Pterygota</taxon>
        <taxon>Neoptera</taxon>
        <taxon>Endopterygota</taxon>
        <taxon>Coleoptera</taxon>
        <taxon>Polyphaga</taxon>
        <taxon>Cucujiformia</taxon>
        <taxon>Chrysomeloidea</taxon>
        <taxon>Cerambycidae</taxon>
        <taxon>Cerambycinae</taxon>
        <taxon>Callichromatini</taxon>
        <taxon>Aromia</taxon>
    </lineage>
</organism>
<reference evidence="2" key="1">
    <citation type="journal article" date="2023" name="Insect Mol. Biol.">
        <title>Genome sequencing provides insights into the evolution of gene families encoding plant cell wall-degrading enzymes in longhorned beetles.</title>
        <authorList>
            <person name="Shin N.R."/>
            <person name="Okamura Y."/>
            <person name="Kirsch R."/>
            <person name="Pauchet Y."/>
        </authorList>
    </citation>
    <scope>NUCLEOTIDE SEQUENCE</scope>
    <source>
        <strain evidence="2">AMC_N1</strain>
    </source>
</reference>
<evidence type="ECO:0000313" key="2">
    <source>
        <dbReference type="EMBL" id="KAJ8957568.1"/>
    </source>
</evidence>
<gene>
    <name evidence="2" type="ORF">NQ318_020608</name>
</gene>
<sequence>MDDDRPNIRPPGPVQHNDERGRKSIRKPRGGRADGRGRSNDRDHFIDRFDPPGKMDIYRDGPYYGRDDRDFIPPGPRPGYAPPMLDAPPPPEKNDCEIIVVAKALTEYAEFIEQKLKTLGLIVDLLFPNEDVPIGKVLANISSRGCLYAILIMPQNEEHRSLTLNILHGIPQEHRNMPIDDAMILISRNFEGTGESCSTNTRWRRGIEADSQESDPKQVELQSRILNILNKSTEPPIPTSITAPEPAAPPSQTPILKDPTVQKALDSLLLGDMFKSISGN</sequence>
<proteinExistence type="predicted"/>
<accession>A0AAV8Z2B4</accession>
<comment type="caution">
    <text evidence="2">The sequence shown here is derived from an EMBL/GenBank/DDBJ whole genome shotgun (WGS) entry which is preliminary data.</text>
</comment>
<evidence type="ECO:0008006" key="4">
    <source>
        <dbReference type="Google" id="ProtNLM"/>
    </source>
</evidence>
<keyword evidence="3" id="KW-1185">Reference proteome</keyword>
<dbReference type="EMBL" id="JAPWTK010000022">
    <property type="protein sequence ID" value="KAJ8957568.1"/>
    <property type="molecule type" value="Genomic_DNA"/>
</dbReference>
<feature type="region of interest" description="Disordered" evidence="1">
    <location>
        <begin position="232"/>
        <end position="259"/>
    </location>
</feature>
<dbReference type="SUPFAM" id="SSF52954">
    <property type="entry name" value="Class II aaRS ABD-related"/>
    <property type="match status" value="1"/>
</dbReference>
<dbReference type="PANTHER" id="PTHR23295:SF6">
    <property type="entry name" value="NEOSIN, ISOFORM A"/>
    <property type="match status" value="1"/>
</dbReference>
<name>A0AAV8Z2B4_9CUCU</name>
<dbReference type="AlphaFoldDB" id="A0AAV8Z2B4"/>